<dbReference type="InterPro" id="IPR036852">
    <property type="entry name" value="Peptidase_S8/S53_dom_sf"/>
</dbReference>
<gene>
    <name evidence="8" type="ORF">RQP18_03725</name>
</gene>
<accession>A0ABZ3CK60</accession>
<dbReference type="PROSITE" id="PS51892">
    <property type="entry name" value="SUBTILASE"/>
    <property type="match status" value="1"/>
</dbReference>
<dbReference type="GO" id="GO:0016787">
    <property type="term" value="F:hydrolase activity"/>
    <property type="evidence" value="ECO:0007669"/>
    <property type="project" value="UniProtKB-KW"/>
</dbReference>
<comment type="similarity">
    <text evidence="1 5 6">Belongs to the peptidase S8 family.</text>
</comment>
<feature type="domain" description="Peptidase S8/S53" evidence="7">
    <location>
        <begin position="131"/>
        <end position="402"/>
    </location>
</feature>
<dbReference type="EMBL" id="CP138333">
    <property type="protein sequence ID" value="WZX30305.1"/>
    <property type="molecule type" value="Genomic_DNA"/>
</dbReference>
<organism evidence="8 9">
    <name type="scientific">Salinicoccus bachuensis</name>
    <dbReference type="NCBI Taxonomy" id="3136731"/>
    <lineage>
        <taxon>Bacteria</taxon>
        <taxon>Bacillati</taxon>
        <taxon>Bacillota</taxon>
        <taxon>Bacilli</taxon>
        <taxon>Bacillales</taxon>
        <taxon>Staphylococcaceae</taxon>
        <taxon>Salinicoccus</taxon>
    </lineage>
</organism>
<evidence type="ECO:0000256" key="2">
    <source>
        <dbReference type="ARBA" id="ARBA00022670"/>
    </source>
</evidence>
<dbReference type="EC" id="3.4.-.-" evidence="8"/>
<dbReference type="RefSeq" id="WP_342388824.1">
    <property type="nucleotide sequence ID" value="NZ_CP138333.2"/>
</dbReference>
<evidence type="ECO:0000256" key="6">
    <source>
        <dbReference type="RuleBase" id="RU003355"/>
    </source>
</evidence>
<dbReference type="InterPro" id="IPR023827">
    <property type="entry name" value="Peptidase_S8_Asp-AS"/>
</dbReference>
<dbReference type="PRINTS" id="PR00723">
    <property type="entry name" value="SUBTILISIN"/>
</dbReference>
<dbReference type="PROSITE" id="PS00138">
    <property type="entry name" value="SUBTILASE_SER"/>
    <property type="match status" value="1"/>
</dbReference>
<dbReference type="CDD" id="cd07487">
    <property type="entry name" value="Peptidases_S8_1"/>
    <property type="match status" value="1"/>
</dbReference>
<dbReference type="InterPro" id="IPR050131">
    <property type="entry name" value="Peptidase_S8_subtilisin-like"/>
</dbReference>
<dbReference type="InterPro" id="IPR015500">
    <property type="entry name" value="Peptidase_S8_subtilisin-rel"/>
</dbReference>
<keyword evidence="4 5" id="KW-0720">Serine protease</keyword>
<reference evidence="9" key="1">
    <citation type="submission" date="2023-10" db="EMBL/GenBank/DDBJ databases">
        <title>Genome analysis and identification of Salinococcus sp. Bachu38 nov., a PGPR from the rhizosphere of Tamarix.</title>
        <authorList>
            <person name="Liang Z."/>
            <person name="Zhang X."/>
            <person name="Jia J."/>
            <person name="Chen X."/>
            <person name="Wang Y."/>
            <person name="Wang Q."/>
            <person name="Wang R."/>
        </authorList>
    </citation>
    <scope>NUCLEOTIDE SEQUENCE [LARGE SCALE GENOMIC DNA]</scope>
    <source>
        <strain evidence="9">Bachu38</strain>
    </source>
</reference>
<protein>
    <submittedName>
        <fullName evidence="8">S8 family peptidase</fullName>
        <ecNumber evidence="8">3.4.-.-</ecNumber>
    </submittedName>
</protein>
<dbReference type="PROSITE" id="PS00136">
    <property type="entry name" value="SUBTILASE_ASP"/>
    <property type="match status" value="1"/>
</dbReference>
<evidence type="ECO:0000256" key="5">
    <source>
        <dbReference type="PROSITE-ProRule" id="PRU01240"/>
    </source>
</evidence>
<dbReference type="InterPro" id="IPR000209">
    <property type="entry name" value="Peptidase_S8/S53_dom"/>
</dbReference>
<sequence>MNNRKRVWYEESGNRLDPGLIEQLRIDRRNAYHATGTNEIPIIIKCRQGCGKDEKDDLFRQCNIDSHNHLDHEIRIINSMKGSLTPEKIKQIKDHDAIERIYYDRPVSAYLDITDSQIGSGKVRDTHNLSGEGVTIAVLDTGIHPHADLTTPENRIIAFHDVIKGETEPYDDNGHGTHCAGDAAGNGALSDGEYKGPAPKASIVGVKVLNGSGGGNLSNIIEGIEWCMENKEAYDIRILSLSLGSKALESFRRDPLSLAAQEAWHAGMIVCAAAGNSGPAPSTIGTPAINPFIITVGATDDQNTVERTDDEIAEFSSRGPTIDQMVKPDIYAPGTNIISLLSPGSTVVTELAEQVIDENYIQMSGTSMATPICAGVVALMLEANPDLSPNDVKSILQMTSEASFGSQWGYIDAENAVEMAIRYAENRQKSASADGPSL</sequence>
<dbReference type="Pfam" id="PF00082">
    <property type="entry name" value="Peptidase_S8"/>
    <property type="match status" value="1"/>
</dbReference>
<keyword evidence="9" id="KW-1185">Reference proteome</keyword>
<feature type="active site" description="Charge relay system" evidence="5">
    <location>
        <position position="140"/>
    </location>
</feature>
<feature type="active site" description="Charge relay system" evidence="5">
    <location>
        <position position="175"/>
    </location>
</feature>
<name>A0ABZ3CK60_9STAP</name>
<keyword evidence="3 5" id="KW-0378">Hydrolase</keyword>
<evidence type="ECO:0000256" key="3">
    <source>
        <dbReference type="ARBA" id="ARBA00022801"/>
    </source>
</evidence>
<evidence type="ECO:0000256" key="1">
    <source>
        <dbReference type="ARBA" id="ARBA00011073"/>
    </source>
</evidence>
<evidence type="ECO:0000313" key="8">
    <source>
        <dbReference type="EMBL" id="WZX30305.1"/>
    </source>
</evidence>
<dbReference type="InterPro" id="IPR022398">
    <property type="entry name" value="Peptidase_S8_His-AS"/>
</dbReference>
<evidence type="ECO:0000256" key="4">
    <source>
        <dbReference type="ARBA" id="ARBA00022825"/>
    </source>
</evidence>
<proteinExistence type="inferred from homology"/>
<feature type="active site" description="Charge relay system" evidence="5">
    <location>
        <position position="367"/>
    </location>
</feature>
<dbReference type="PANTHER" id="PTHR43806">
    <property type="entry name" value="PEPTIDASE S8"/>
    <property type="match status" value="1"/>
</dbReference>
<dbReference type="PROSITE" id="PS00137">
    <property type="entry name" value="SUBTILASE_HIS"/>
    <property type="match status" value="1"/>
</dbReference>
<evidence type="ECO:0000259" key="7">
    <source>
        <dbReference type="Pfam" id="PF00082"/>
    </source>
</evidence>
<dbReference type="PANTHER" id="PTHR43806:SF65">
    <property type="entry name" value="SERINE PROTEASE APRX"/>
    <property type="match status" value="1"/>
</dbReference>
<evidence type="ECO:0000313" key="9">
    <source>
        <dbReference type="Proteomes" id="UP001455384"/>
    </source>
</evidence>
<dbReference type="Proteomes" id="UP001455384">
    <property type="component" value="Chromosome"/>
</dbReference>
<dbReference type="InterPro" id="IPR023828">
    <property type="entry name" value="Peptidase_S8_Ser-AS"/>
</dbReference>
<dbReference type="SUPFAM" id="SSF52743">
    <property type="entry name" value="Subtilisin-like"/>
    <property type="match status" value="1"/>
</dbReference>
<dbReference type="Gene3D" id="3.40.50.200">
    <property type="entry name" value="Peptidase S8/S53 domain"/>
    <property type="match status" value="1"/>
</dbReference>
<keyword evidence="2 5" id="KW-0645">Protease</keyword>